<reference evidence="12" key="1">
    <citation type="submission" date="2023-05" db="EMBL/GenBank/DDBJ databases">
        <title>Sedimentitalea sp. nov. JM2-8.</title>
        <authorList>
            <person name="Huang J."/>
        </authorList>
    </citation>
    <scope>NUCLEOTIDE SEQUENCE [LARGE SCALE GENOMIC DNA]</scope>
    <source>
        <strain evidence="12">KHS03</strain>
    </source>
</reference>
<sequence>MQDRFDMRMATPALCSVKERGFSQKDLLMSSKAAFVYGPISGGLRRAASAQRGRVVRSSNAYLNWGKRTLDVALVVMSMPVVLPLVLLFAVLLWFEGGSPFYRQARIGKNGKEFLMLKLRSMVMDADARLARVLENDQDLRAEWETTQKLRNDPRVTPLGALLRQTSLDELPQLWNVLIGEMSLVGPRPMMPEQLALYGDPADYEALLPGLTGIWQVSTRNESHFSHRAVIDAEYRKTVSLKTDVTLLFKTISVVLRRTGC</sequence>
<evidence type="ECO:0000256" key="3">
    <source>
        <dbReference type="ARBA" id="ARBA00022475"/>
    </source>
</evidence>
<feature type="domain" description="Bacterial sugar transferase" evidence="10">
    <location>
        <begin position="67"/>
        <end position="256"/>
    </location>
</feature>
<evidence type="ECO:0000256" key="7">
    <source>
        <dbReference type="ARBA" id="ARBA00023136"/>
    </source>
</evidence>
<dbReference type="RefSeq" id="WP_316777768.1">
    <property type="nucleotide sequence ID" value="NZ_JASMWN010000011.1"/>
</dbReference>
<name>A0ABU3VFX8_9RHOB</name>
<organism evidence="11 12">
    <name type="scientific">Sedimentitalea todarodis</name>
    <dbReference type="NCBI Taxonomy" id="1631240"/>
    <lineage>
        <taxon>Bacteria</taxon>
        <taxon>Pseudomonadati</taxon>
        <taxon>Pseudomonadota</taxon>
        <taxon>Alphaproteobacteria</taxon>
        <taxon>Rhodobacterales</taxon>
        <taxon>Paracoccaceae</taxon>
        <taxon>Sedimentitalea</taxon>
    </lineage>
</organism>
<dbReference type="PANTHER" id="PTHR30576">
    <property type="entry name" value="COLANIC BIOSYNTHESIS UDP-GLUCOSE LIPID CARRIER TRANSFERASE"/>
    <property type="match status" value="1"/>
</dbReference>
<keyword evidence="3" id="KW-1003">Cell membrane</keyword>
<feature type="transmembrane region" description="Helical" evidence="9">
    <location>
        <begin position="72"/>
        <end position="95"/>
    </location>
</feature>
<dbReference type="PANTHER" id="PTHR30576:SF4">
    <property type="entry name" value="UNDECAPRENYL-PHOSPHATE GALACTOSE PHOSPHOTRANSFERASE"/>
    <property type="match status" value="1"/>
</dbReference>
<proteinExistence type="inferred from homology"/>
<evidence type="ECO:0000256" key="5">
    <source>
        <dbReference type="ARBA" id="ARBA00022692"/>
    </source>
</evidence>
<keyword evidence="6 9" id="KW-1133">Transmembrane helix</keyword>
<keyword evidence="4 11" id="KW-0808">Transferase</keyword>
<keyword evidence="5 9" id="KW-0812">Transmembrane</keyword>
<comment type="subcellular location">
    <subcellularLocation>
        <location evidence="1">Cell membrane</location>
    </subcellularLocation>
</comment>
<dbReference type="Pfam" id="PF02397">
    <property type="entry name" value="Bac_transf"/>
    <property type="match status" value="1"/>
</dbReference>
<accession>A0ABU3VFX8</accession>
<evidence type="ECO:0000256" key="6">
    <source>
        <dbReference type="ARBA" id="ARBA00022989"/>
    </source>
</evidence>
<dbReference type="EMBL" id="JASMWN010000011">
    <property type="protein sequence ID" value="MDU9005082.1"/>
    <property type="molecule type" value="Genomic_DNA"/>
</dbReference>
<comment type="similarity">
    <text evidence="2">Belongs to the bacterial sugar transferase family.</text>
</comment>
<evidence type="ECO:0000256" key="4">
    <source>
        <dbReference type="ARBA" id="ARBA00022679"/>
    </source>
</evidence>
<evidence type="ECO:0000313" key="12">
    <source>
        <dbReference type="Proteomes" id="UP001255416"/>
    </source>
</evidence>
<comment type="caution">
    <text evidence="11">The sequence shown here is derived from an EMBL/GenBank/DDBJ whole genome shotgun (WGS) entry which is preliminary data.</text>
</comment>
<evidence type="ECO:0000259" key="10">
    <source>
        <dbReference type="Pfam" id="PF02397"/>
    </source>
</evidence>
<gene>
    <name evidence="11" type="ORF">QO231_14630</name>
</gene>
<keyword evidence="8" id="KW-0270">Exopolysaccharide synthesis</keyword>
<evidence type="ECO:0000256" key="9">
    <source>
        <dbReference type="SAM" id="Phobius"/>
    </source>
</evidence>
<evidence type="ECO:0000313" key="11">
    <source>
        <dbReference type="EMBL" id="MDU9005082.1"/>
    </source>
</evidence>
<dbReference type="InterPro" id="IPR003362">
    <property type="entry name" value="Bact_transf"/>
</dbReference>
<evidence type="ECO:0000256" key="8">
    <source>
        <dbReference type="ARBA" id="ARBA00023169"/>
    </source>
</evidence>
<evidence type="ECO:0000256" key="1">
    <source>
        <dbReference type="ARBA" id="ARBA00004236"/>
    </source>
</evidence>
<protein>
    <submittedName>
        <fullName evidence="11">Sugar transferase</fullName>
    </submittedName>
</protein>
<dbReference type="GO" id="GO:0016740">
    <property type="term" value="F:transferase activity"/>
    <property type="evidence" value="ECO:0007669"/>
    <property type="project" value="UniProtKB-KW"/>
</dbReference>
<evidence type="ECO:0000256" key="2">
    <source>
        <dbReference type="ARBA" id="ARBA00006464"/>
    </source>
</evidence>
<keyword evidence="7 9" id="KW-0472">Membrane</keyword>
<dbReference type="Proteomes" id="UP001255416">
    <property type="component" value="Unassembled WGS sequence"/>
</dbReference>
<keyword evidence="12" id="KW-1185">Reference proteome</keyword>